<dbReference type="RefSeq" id="WP_378601239.1">
    <property type="nucleotide sequence ID" value="NZ_JBHSQN010000002.1"/>
</dbReference>
<dbReference type="EMBL" id="JBHSQN010000002">
    <property type="protein sequence ID" value="MFC6010814.1"/>
    <property type="molecule type" value="Genomic_DNA"/>
</dbReference>
<sequence length="178" mass="19595">MAHADPSTPLVDYQQALLDAGHRFHSRDDIADVFRLIAQKSKSARPVQRSDRVTRGAEQPTGVRGRDHVPTAHSTEIDRIVVAVLREDPEAATKDYQRALRAAGFGEVGQREITAVFQRIRQRRAEQSKPGAARADGSKRRLRKGFAPSARARTVEAADRCPSCDVVPDRLSGSCRCG</sequence>
<name>A0ABW1JN34_9NOCA</name>
<protein>
    <recommendedName>
        <fullName evidence="4">Regulatory protein RecX</fullName>
    </recommendedName>
</protein>
<organism evidence="2 3">
    <name type="scientific">Nocardia lasii</name>
    <dbReference type="NCBI Taxonomy" id="1616107"/>
    <lineage>
        <taxon>Bacteria</taxon>
        <taxon>Bacillati</taxon>
        <taxon>Actinomycetota</taxon>
        <taxon>Actinomycetes</taxon>
        <taxon>Mycobacteriales</taxon>
        <taxon>Nocardiaceae</taxon>
        <taxon>Nocardia</taxon>
    </lineage>
</organism>
<comment type="caution">
    <text evidence="2">The sequence shown here is derived from an EMBL/GenBank/DDBJ whole genome shotgun (WGS) entry which is preliminary data.</text>
</comment>
<keyword evidence="3" id="KW-1185">Reference proteome</keyword>
<accession>A0ABW1JN34</accession>
<evidence type="ECO:0008006" key="4">
    <source>
        <dbReference type="Google" id="ProtNLM"/>
    </source>
</evidence>
<proteinExistence type="predicted"/>
<dbReference type="Proteomes" id="UP001596223">
    <property type="component" value="Unassembled WGS sequence"/>
</dbReference>
<feature type="region of interest" description="Disordered" evidence="1">
    <location>
        <begin position="44"/>
        <end position="69"/>
    </location>
</feature>
<evidence type="ECO:0000313" key="2">
    <source>
        <dbReference type="EMBL" id="MFC6010814.1"/>
    </source>
</evidence>
<gene>
    <name evidence="2" type="ORF">ACFP3H_07095</name>
</gene>
<reference evidence="3" key="1">
    <citation type="journal article" date="2019" name="Int. J. Syst. Evol. Microbiol.">
        <title>The Global Catalogue of Microorganisms (GCM) 10K type strain sequencing project: providing services to taxonomists for standard genome sequencing and annotation.</title>
        <authorList>
            <consortium name="The Broad Institute Genomics Platform"/>
            <consortium name="The Broad Institute Genome Sequencing Center for Infectious Disease"/>
            <person name="Wu L."/>
            <person name="Ma J."/>
        </authorList>
    </citation>
    <scope>NUCLEOTIDE SEQUENCE [LARGE SCALE GENOMIC DNA]</scope>
    <source>
        <strain evidence="3">CCUG 36956</strain>
    </source>
</reference>
<feature type="region of interest" description="Disordered" evidence="1">
    <location>
        <begin position="122"/>
        <end position="151"/>
    </location>
</feature>
<evidence type="ECO:0000256" key="1">
    <source>
        <dbReference type="SAM" id="MobiDB-lite"/>
    </source>
</evidence>
<evidence type="ECO:0000313" key="3">
    <source>
        <dbReference type="Proteomes" id="UP001596223"/>
    </source>
</evidence>